<dbReference type="EMBL" id="CP093547">
    <property type="protein sequence ID" value="UNP30010.1"/>
    <property type="molecule type" value="Genomic_DNA"/>
</dbReference>
<dbReference type="Proteomes" id="UP000829194">
    <property type="component" value="Chromosome"/>
</dbReference>
<keyword evidence="3 5" id="KW-0067">ATP-binding</keyword>
<evidence type="ECO:0000256" key="2">
    <source>
        <dbReference type="ARBA" id="ARBA00022741"/>
    </source>
</evidence>
<protein>
    <submittedName>
        <fullName evidence="5">ABC transporter ATP-binding protein</fullName>
    </submittedName>
</protein>
<dbReference type="Pfam" id="PF00005">
    <property type="entry name" value="ABC_tran"/>
    <property type="match status" value="1"/>
</dbReference>
<keyword evidence="6" id="KW-1185">Reference proteome</keyword>
<dbReference type="PROSITE" id="PS50893">
    <property type="entry name" value="ABC_TRANSPORTER_2"/>
    <property type="match status" value="1"/>
</dbReference>
<dbReference type="InterPro" id="IPR003593">
    <property type="entry name" value="AAA+_ATPase"/>
</dbReference>
<dbReference type="InterPro" id="IPR003439">
    <property type="entry name" value="ABC_transporter-like_ATP-bd"/>
</dbReference>
<dbReference type="SMART" id="SM00382">
    <property type="entry name" value="AAA"/>
    <property type="match status" value="1"/>
</dbReference>
<evidence type="ECO:0000256" key="1">
    <source>
        <dbReference type="ARBA" id="ARBA00022448"/>
    </source>
</evidence>
<evidence type="ECO:0000256" key="3">
    <source>
        <dbReference type="ARBA" id="ARBA00022840"/>
    </source>
</evidence>
<dbReference type="InterPro" id="IPR027417">
    <property type="entry name" value="P-loop_NTPase"/>
</dbReference>
<reference evidence="5 6" key="1">
    <citation type="submission" date="2022-03" db="EMBL/GenBank/DDBJ databases">
        <title>Complete genome sequence of Lysobacter capsici VKM B-2533 and Lysobacter gummosus 10.1.1, promising sources of lytic agents.</title>
        <authorList>
            <person name="Tarlachkov S.V."/>
            <person name="Kudryakova I.V."/>
            <person name="Afoshin A.S."/>
            <person name="Leontyevskaya E.A."/>
            <person name="Leontyevskaya N.V."/>
        </authorList>
    </citation>
    <scope>NUCLEOTIDE SEQUENCE [LARGE SCALE GENOMIC DNA]</scope>
    <source>
        <strain evidence="5 6">10.1.1</strain>
    </source>
</reference>
<keyword evidence="1" id="KW-0813">Transport</keyword>
<dbReference type="PROSITE" id="PS00211">
    <property type="entry name" value="ABC_TRANSPORTER_1"/>
    <property type="match status" value="1"/>
</dbReference>
<sequence length="248" mass="26259">MSLMQTRTDALRLDAVRKDFGDRHALDELSIAIAPGEVYALLGPNGAGKTTTLNLILGFLQPEAGRIEVAGIDVGRDPLGARAKIAYLPETVMLHPSLSAIENLTYFALLGGRRIDAAQARDLLSEAGLQPEAHARRAAGFSKGMRQKVGLAIALAKNAQLLLLDEPTSGLDASAANDLSQGVRAAAQRGIAVLMATHDLYRVKDVAHRLGILRAGRLLAQRLTAELSAAQIESLYLELLASQDAAAA</sequence>
<dbReference type="Gene3D" id="3.40.50.300">
    <property type="entry name" value="P-loop containing nucleotide triphosphate hydrolases"/>
    <property type="match status" value="1"/>
</dbReference>
<dbReference type="CDD" id="cd03230">
    <property type="entry name" value="ABC_DR_subfamily_A"/>
    <property type="match status" value="1"/>
</dbReference>
<name>A0ABY3XCX8_9GAMM</name>
<dbReference type="PANTHER" id="PTHR42939">
    <property type="entry name" value="ABC TRANSPORTER ATP-BINDING PROTEIN ALBC-RELATED"/>
    <property type="match status" value="1"/>
</dbReference>
<organism evidence="5 6">
    <name type="scientific">Lysobacter gummosus</name>
    <dbReference type="NCBI Taxonomy" id="262324"/>
    <lineage>
        <taxon>Bacteria</taxon>
        <taxon>Pseudomonadati</taxon>
        <taxon>Pseudomonadota</taxon>
        <taxon>Gammaproteobacteria</taxon>
        <taxon>Lysobacterales</taxon>
        <taxon>Lysobacteraceae</taxon>
        <taxon>Lysobacter</taxon>
    </lineage>
</organism>
<evidence type="ECO:0000313" key="6">
    <source>
        <dbReference type="Proteomes" id="UP000829194"/>
    </source>
</evidence>
<dbReference type="GO" id="GO:0005524">
    <property type="term" value="F:ATP binding"/>
    <property type="evidence" value="ECO:0007669"/>
    <property type="project" value="UniProtKB-KW"/>
</dbReference>
<dbReference type="InterPro" id="IPR017871">
    <property type="entry name" value="ABC_transporter-like_CS"/>
</dbReference>
<proteinExistence type="predicted"/>
<feature type="domain" description="ABC transporter" evidence="4">
    <location>
        <begin position="11"/>
        <end position="240"/>
    </location>
</feature>
<dbReference type="RefSeq" id="WP_057941302.1">
    <property type="nucleotide sequence ID" value="NZ_CP011131.1"/>
</dbReference>
<evidence type="ECO:0000259" key="4">
    <source>
        <dbReference type="PROSITE" id="PS50893"/>
    </source>
</evidence>
<gene>
    <name evidence="5" type="ORF">MOV92_01605</name>
</gene>
<dbReference type="InterPro" id="IPR051782">
    <property type="entry name" value="ABC_Transporter_VariousFunc"/>
</dbReference>
<keyword evidence="2" id="KW-0547">Nucleotide-binding</keyword>
<dbReference type="SUPFAM" id="SSF52540">
    <property type="entry name" value="P-loop containing nucleoside triphosphate hydrolases"/>
    <property type="match status" value="1"/>
</dbReference>
<accession>A0ABY3XCX8</accession>
<evidence type="ECO:0000313" key="5">
    <source>
        <dbReference type="EMBL" id="UNP30010.1"/>
    </source>
</evidence>
<dbReference type="PANTHER" id="PTHR42939:SF1">
    <property type="entry name" value="ABC TRANSPORTER ATP-BINDING PROTEIN ALBC-RELATED"/>
    <property type="match status" value="1"/>
</dbReference>